<gene>
    <name evidence="1" type="primary">ubiK</name>
    <name evidence="2" type="ORF">GCM10023332_07010</name>
</gene>
<evidence type="ECO:0000313" key="3">
    <source>
        <dbReference type="Proteomes" id="UP001501323"/>
    </source>
</evidence>
<dbReference type="NCBIfam" id="NF047835">
    <property type="entry name" value="UbiqAccUbiK"/>
    <property type="match status" value="1"/>
</dbReference>
<dbReference type="PANTHER" id="PTHR38040">
    <property type="entry name" value="UBIQUINONE BIOSYNTHESIS ACCESSORY FACTOR UBIK"/>
    <property type="match status" value="1"/>
</dbReference>
<dbReference type="EMBL" id="BAABJY010000001">
    <property type="protein sequence ID" value="GAA4857829.1"/>
    <property type="molecule type" value="Genomic_DNA"/>
</dbReference>
<accession>A0ABP9DV56</accession>
<comment type="subcellular location">
    <subcellularLocation>
        <location evidence="1">Cytoplasm</location>
    </subcellularLocation>
</comment>
<dbReference type="RefSeq" id="WP_345294106.1">
    <property type="nucleotide sequence ID" value="NZ_BAABJY010000001.1"/>
</dbReference>
<evidence type="ECO:0000313" key="2">
    <source>
        <dbReference type="EMBL" id="GAA4857829.1"/>
    </source>
</evidence>
<comment type="function">
    <text evidence="1">Required for efficient ubiquinone (coenzyme Q) biosynthesis. UbiK is probably an accessory factor of Ubi enzymes and facilitates ubiquinone biosynthesis by acting as an assembly factor, a targeting factor, or both.</text>
</comment>
<evidence type="ECO:0000256" key="1">
    <source>
        <dbReference type="HAMAP-Rule" id="MF_02216"/>
    </source>
</evidence>
<organism evidence="2 3">
    <name type="scientific">Luteimonas vadosa</name>
    <dbReference type="NCBI Taxonomy" id="1165507"/>
    <lineage>
        <taxon>Bacteria</taxon>
        <taxon>Pseudomonadati</taxon>
        <taxon>Pseudomonadota</taxon>
        <taxon>Gammaproteobacteria</taxon>
        <taxon>Lysobacterales</taxon>
        <taxon>Lysobacteraceae</taxon>
        <taxon>Luteimonas</taxon>
    </lineage>
</organism>
<dbReference type="Pfam" id="PF04380">
    <property type="entry name" value="BMFP"/>
    <property type="match status" value="1"/>
</dbReference>
<comment type="caution">
    <text evidence="2">The sequence shown here is derived from an EMBL/GenBank/DDBJ whole genome shotgun (WGS) entry which is preliminary data.</text>
</comment>
<dbReference type="Proteomes" id="UP001501323">
    <property type="component" value="Unassembled WGS sequence"/>
</dbReference>
<proteinExistence type="inferred from homology"/>
<dbReference type="PANTHER" id="PTHR38040:SF1">
    <property type="entry name" value="UBIQUINONE BIOSYNTHESIS ACCESSORY FACTOR UBIK"/>
    <property type="match status" value="1"/>
</dbReference>
<reference evidence="3" key="1">
    <citation type="journal article" date="2019" name="Int. J. Syst. Evol. Microbiol.">
        <title>The Global Catalogue of Microorganisms (GCM) 10K type strain sequencing project: providing services to taxonomists for standard genome sequencing and annotation.</title>
        <authorList>
            <consortium name="The Broad Institute Genomics Platform"/>
            <consortium name="The Broad Institute Genome Sequencing Center for Infectious Disease"/>
            <person name="Wu L."/>
            <person name="Ma J."/>
        </authorList>
    </citation>
    <scope>NUCLEOTIDE SEQUENCE [LARGE SCALE GENOMIC DNA]</scope>
    <source>
        <strain evidence="3">JCM 18392</strain>
    </source>
</reference>
<protein>
    <recommendedName>
        <fullName evidence="1">Ubiquinone biosynthesis accessory factor UbiK</fullName>
    </recommendedName>
</protein>
<dbReference type="InterPro" id="IPR007475">
    <property type="entry name" value="UbiK"/>
</dbReference>
<name>A0ABP9DV56_9GAMM</name>
<comment type="pathway">
    <text evidence="1">Cofactor biosynthesis; ubiquinone biosynthesis.</text>
</comment>
<keyword evidence="1" id="KW-0831">Ubiquinone biosynthesis</keyword>
<comment type="similarity">
    <text evidence="1">Belongs to the UbiK family.</text>
</comment>
<dbReference type="HAMAP" id="MF_02216">
    <property type="entry name" value="UbiK"/>
    <property type="match status" value="1"/>
</dbReference>
<keyword evidence="1" id="KW-0963">Cytoplasm</keyword>
<keyword evidence="3" id="KW-1185">Reference proteome</keyword>
<sequence length="95" mass="10588">MIDLNHIDDLARRLSGLVPPNLRDSREEMQENFKSVLQAGLSRLDLVTREEFDVQRAVLLRTREKLDALEALMAQLEARSPGTPDAPGSVPGSSY</sequence>